<dbReference type="Proteomes" id="UP000704712">
    <property type="component" value="Unassembled WGS sequence"/>
</dbReference>
<sequence>MAEQDDRGNPYQLIQARMSGKQQGRSTPFQDSHLLEFGLAVSERSSTSGFILAVACRFCMAFGREEKVGYKRKVTQTHKFYKYPFRSEAYRNHLLSQHPSRWAQYEQLSSEAKRVFFDDVKPFRATIRSFASENQAPIVVSIGTRIVDEIIEQILLDGDENNFSWERAKKAAFKRDDSGTHYFHLIVDYLSYEMSFRMALSVLTNTKQRTGLAFIGSCSPDLPSKYARFVCAMNLQKIKLLLCASWTFSIALDMSTHMSASYLDTWIRLFHCGQTINLHLLAIPMYDSHTGEAMFNSIIPVLNVLCPDWKEVMLGVTTDGERKMTGSSKGIATRFQKVCSSGFMRVWCGLHQLDLVLQKAFKAARKGQFHSSMTSTIAYLRRQAKLIRTMNSTAPLLQDTRWESMLKCCTWFKSNRIKIATHLAMENPACKPPDKWWLCLALIQLLSKRADITFRSLESYTALVSEQVEALKRLSRNLLSVFGGRAVLDADRVILVQLESTHVFSDDRTMLDFALVIANLVASVNIIEPERNNKNEPLEGNTPPAQPRDLIKLKGRYISALINLHRDRLHSQWSEVEIDMIEQEHAALTDLYASQAEFRRQIDEASSELKTVTTFEDAWKDVCGRFQMLRRFAGGLATTFPGTSSVESGFSALKVEKKTFKKQADEFLP</sequence>
<comment type="caution">
    <text evidence="1">The sequence shown here is derived from an EMBL/GenBank/DDBJ whole genome shotgun (WGS) entry which is preliminary data.</text>
</comment>
<dbReference type="SUPFAM" id="SSF53098">
    <property type="entry name" value="Ribonuclease H-like"/>
    <property type="match status" value="1"/>
</dbReference>
<evidence type="ECO:0000313" key="1">
    <source>
        <dbReference type="EMBL" id="KAF4144527.1"/>
    </source>
</evidence>
<accession>A0A8S9UXN8</accession>
<dbReference type="PANTHER" id="PTHR37067">
    <property type="entry name" value="PX DOMAIN-CONTAINING PROTEIN"/>
    <property type="match status" value="1"/>
</dbReference>
<protein>
    <submittedName>
        <fullName evidence="1">Uncharacterized protein</fullName>
    </submittedName>
</protein>
<dbReference type="EMBL" id="JAACNO010000850">
    <property type="protein sequence ID" value="KAF4144527.1"/>
    <property type="molecule type" value="Genomic_DNA"/>
</dbReference>
<evidence type="ECO:0000313" key="2">
    <source>
        <dbReference type="Proteomes" id="UP000704712"/>
    </source>
</evidence>
<dbReference type="AlphaFoldDB" id="A0A8S9UXN8"/>
<reference evidence="1" key="1">
    <citation type="submission" date="2020-03" db="EMBL/GenBank/DDBJ databases">
        <title>Hybrid Assembly of Korean Phytophthora infestans isolates.</title>
        <authorList>
            <person name="Prokchorchik M."/>
            <person name="Lee Y."/>
            <person name="Seo J."/>
            <person name="Cho J.-H."/>
            <person name="Park Y.-E."/>
            <person name="Jang D.-C."/>
            <person name="Im J.-S."/>
            <person name="Choi J.-G."/>
            <person name="Park H.-J."/>
            <person name="Lee G.-B."/>
            <person name="Lee Y.-G."/>
            <person name="Hong S.-Y."/>
            <person name="Cho K."/>
            <person name="Sohn K.H."/>
        </authorList>
    </citation>
    <scope>NUCLEOTIDE SEQUENCE</scope>
    <source>
        <strain evidence="1">KR_2_A2</strain>
    </source>
</reference>
<proteinExistence type="predicted"/>
<dbReference type="PANTHER" id="PTHR37067:SF3">
    <property type="entry name" value="PX DOMAIN-CONTAINING PROTEIN"/>
    <property type="match status" value="1"/>
</dbReference>
<dbReference type="InterPro" id="IPR012337">
    <property type="entry name" value="RNaseH-like_sf"/>
</dbReference>
<name>A0A8S9UXN8_PHYIN</name>
<gene>
    <name evidence="1" type="ORF">GN958_ATG06272</name>
</gene>
<organism evidence="1 2">
    <name type="scientific">Phytophthora infestans</name>
    <name type="common">Potato late blight agent</name>
    <name type="synonym">Botrytis infestans</name>
    <dbReference type="NCBI Taxonomy" id="4787"/>
    <lineage>
        <taxon>Eukaryota</taxon>
        <taxon>Sar</taxon>
        <taxon>Stramenopiles</taxon>
        <taxon>Oomycota</taxon>
        <taxon>Peronosporomycetes</taxon>
        <taxon>Peronosporales</taxon>
        <taxon>Peronosporaceae</taxon>
        <taxon>Phytophthora</taxon>
    </lineage>
</organism>